<dbReference type="AlphaFoldDB" id="A0A0H4IEX0"/>
<feature type="transmembrane region" description="Helical" evidence="1">
    <location>
        <begin position="160"/>
        <end position="180"/>
    </location>
</feature>
<feature type="transmembrane region" description="Helical" evidence="1">
    <location>
        <begin position="74"/>
        <end position="98"/>
    </location>
</feature>
<reference evidence="2 3" key="1">
    <citation type="submission" date="2015-05" db="EMBL/GenBank/DDBJ databases">
        <title>Complete genome of Marinobacter psychrophilus strain 20041T isolated from sea-ice of the Canadian Basin.</title>
        <authorList>
            <person name="Song L."/>
            <person name="Ren L."/>
            <person name="Yu Y."/>
            <person name="Wang X."/>
        </authorList>
    </citation>
    <scope>NUCLEOTIDE SEQUENCE [LARGE SCALE GENOMIC DNA]</scope>
    <source>
        <strain evidence="2 3">20041</strain>
    </source>
</reference>
<keyword evidence="1" id="KW-0472">Membrane</keyword>
<keyword evidence="1" id="KW-1133">Transmembrane helix</keyword>
<protein>
    <recommendedName>
        <fullName evidence="4">SMODS and SLOG-associating 2TM effector domain-containing protein</fullName>
    </recommendedName>
</protein>
<dbReference type="STRING" id="330734.ABA45_14660"/>
<evidence type="ECO:0008006" key="4">
    <source>
        <dbReference type="Google" id="ProtNLM"/>
    </source>
</evidence>
<dbReference type="EMBL" id="CP011494">
    <property type="protein sequence ID" value="AKO53502.1"/>
    <property type="molecule type" value="Genomic_DNA"/>
</dbReference>
<dbReference type="PATRIC" id="fig|330734.3.peg.3088"/>
<accession>A0A0H4IEX0</accession>
<keyword evidence="3" id="KW-1185">Reference proteome</keyword>
<organism evidence="2 3">
    <name type="scientific">Marinobacter psychrophilus</name>
    <dbReference type="NCBI Taxonomy" id="330734"/>
    <lineage>
        <taxon>Bacteria</taxon>
        <taxon>Pseudomonadati</taxon>
        <taxon>Pseudomonadota</taxon>
        <taxon>Gammaproteobacteria</taxon>
        <taxon>Pseudomonadales</taxon>
        <taxon>Marinobacteraceae</taxon>
        <taxon>Marinobacter</taxon>
    </lineage>
</organism>
<dbReference type="KEGG" id="mpq:ABA45_14660"/>
<feature type="transmembrane region" description="Helical" evidence="1">
    <location>
        <begin position="46"/>
        <end position="68"/>
    </location>
</feature>
<evidence type="ECO:0000313" key="3">
    <source>
        <dbReference type="Proteomes" id="UP000036406"/>
    </source>
</evidence>
<dbReference type="RefSeq" id="WP_048387304.1">
    <property type="nucleotide sequence ID" value="NZ_CP011494.1"/>
</dbReference>
<dbReference type="Proteomes" id="UP000036406">
    <property type="component" value="Chromosome"/>
</dbReference>
<name>A0A0H4IEX0_9GAMM</name>
<keyword evidence="1" id="KW-0812">Transmembrane</keyword>
<evidence type="ECO:0000313" key="2">
    <source>
        <dbReference type="EMBL" id="AKO53502.1"/>
    </source>
</evidence>
<gene>
    <name evidence="2" type="ORF">ABA45_14660</name>
</gene>
<proteinExistence type="predicted"/>
<evidence type="ECO:0000256" key="1">
    <source>
        <dbReference type="SAM" id="Phobius"/>
    </source>
</evidence>
<sequence length="182" mass="20946">MLKNLAFELGLLMKSEKHEFLYQYARAAFEDELQRFRNIEDKATKYLSFLSIGIVAYSLMLRFFSSAFFPPEGILQWAACSVIAFTYLALVSAWSFLYRALRFIDMPRLPLHESFINEYEPKSLPTIHFSLMRTCSTALEYARSGNAEKSQLLIKGYRDIGVAMWALSISAILIVSTSFFEN</sequence>